<gene>
    <name evidence="2" type="ORF">HU200_013641</name>
</gene>
<comment type="caution">
    <text evidence="2">The sequence shown here is derived from an EMBL/GenBank/DDBJ whole genome shotgun (WGS) entry which is preliminary data.</text>
</comment>
<dbReference type="OrthoDB" id="599132at2759"/>
<dbReference type="SUPFAM" id="SSF81383">
    <property type="entry name" value="F-box domain"/>
    <property type="match status" value="1"/>
</dbReference>
<dbReference type="Pfam" id="PF08268">
    <property type="entry name" value="FBA_3"/>
    <property type="match status" value="1"/>
</dbReference>
<name>A0A835FDA2_9POAL</name>
<dbReference type="Proteomes" id="UP000636709">
    <property type="component" value="Unassembled WGS sequence"/>
</dbReference>
<dbReference type="EMBL" id="JACEFO010001295">
    <property type="protein sequence ID" value="KAF8741160.1"/>
    <property type="molecule type" value="Genomic_DNA"/>
</dbReference>
<dbReference type="InterPro" id="IPR001810">
    <property type="entry name" value="F-box_dom"/>
</dbReference>
<dbReference type="InterPro" id="IPR036047">
    <property type="entry name" value="F-box-like_dom_sf"/>
</dbReference>
<dbReference type="InterPro" id="IPR013187">
    <property type="entry name" value="F-box-assoc_dom_typ3"/>
</dbReference>
<proteinExistence type="predicted"/>
<protein>
    <recommendedName>
        <fullName evidence="1">F-box domain-containing protein</fullName>
    </recommendedName>
</protein>
<evidence type="ECO:0000313" key="3">
    <source>
        <dbReference type="Proteomes" id="UP000636709"/>
    </source>
</evidence>
<accession>A0A835FDA2</accession>
<dbReference type="Pfam" id="PF12937">
    <property type="entry name" value="F-box-like"/>
    <property type="match status" value="1"/>
</dbReference>
<dbReference type="PANTHER" id="PTHR31111:SF133">
    <property type="entry name" value="OS07G0196600 PROTEIN"/>
    <property type="match status" value="1"/>
</dbReference>
<dbReference type="CDD" id="cd22157">
    <property type="entry name" value="F-box_AtFBW1-like"/>
    <property type="match status" value="1"/>
</dbReference>
<feature type="domain" description="F-box" evidence="1">
    <location>
        <begin position="18"/>
        <end position="64"/>
    </location>
</feature>
<dbReference type="PROSITE" id="PS50181">
    <property type="entry name" value="FBOX"/>
    <property type="match status" value="1"/>
</dbReference>
<dbReference type="Gene3D" id="1.20.1280.50">
    <property type="match status" value="1"/>
</dbReference>
<organism evidence="2 3">
    <name type="scientific">Digitaria exilis</name>
    <dbReference type="NCBI Taxonomy" id="1010633"/>
    <lineage>
        <taxon>Eukaryota</taxon>
        <taxon>Viridiplantae</taxon>
        <taxon>Streptophyta</taxon>
        <taxon>Embryophyta</taxon>
        <taxon>Tracheophyta</taxon>
        <taxon>Spermatophyta</taxon>
        <taxon>Magnoliopsida</taxon>
        <taxon>Liliopsida</taxon>
        <taxon>Poales</taxon>
        <taxon>Poaceae</taxon>
        <taxon>PACMAD clade</taxon>
        <taxon>Panicoideae</taxon>
        <taxon>Panicodae</taxon>
        <taxon>Paniceae</taxon>
        <taxon>Anthephorinae</taxon>
        <taxon>Digitaria</taxon>
    </lineage>
</organism>
<sequence>MEQQLEGRLAFGLFTSINGEGASLPEDALYEILPRLPAKDLCRLRAVCRPWRSLLSDPNFIAAHAARHPDQPLLVVVGYQACKKNGPVICDVVDLSGRVVKRVHAAGYDDGIRTNDRWVRLVMCTHADLVCVADHGFAMSCQLLNLATGAVHTLPNGVAPKHAAQVQEQATDLSCYDCLWIVFGLVPSIGKYKVLRLVQAVEDSGNDTDMEEEDDLDDPATLDLYEVLTIDGSGQASWRGTQPPPYDLESAYRDSSAVTGGIAYFMLPDDCWDYDGTELGLVGSFDLEREKWRSSIRGPTSGYRATTLKDIKIASLSGHLALCCCRASSSSMDIWFLKDFHKGSWVKQHSIKVSLLHVPNVAQPLLMLNDERIEGHIESWAVLENYIQKIDINKPQMKRYVAVGLYGGNILSLANRILPSS</sequence>
<keyword evidence="3" id="KW-1185">Reference proteome</keyword>
<evidence type="ECO:0000313" key="2">
    <source>
        <dbReference type="EMBL" id="KAF8741160.1"/>
    </source>
</evidence>
<evidence type="ECO:0000259" key="1">
    <source>
        <dbReference type="PROSITE" id="PS50181"/>
    </source>
</evidence>
<dbReference type="SMART" id="SM00256">
    <property type="entry name" value="FBOX"/>
    <property type="match status" value="1"/>
</dbReference>
<dbReference type="AlphaFoldDB" id="A0A835FDA2"/>
<dbReference type="PANTHER" id="PTHR31111">
    <property type="entry name" value="BNAA05G37150D PROTEIN-RELATED"/>
    <property type="match status" value="1"/>
</dbReference>
<reference evidence="2" key="1">
    <citation type="submission" date="2020-07" db="EMBL/GenBank/DDBJ databases">
        <title>Genome sequence and genetic diversity analysis of an under-domesticated orphan crop, white fonio (Digitaria exilis).</title>
        <authorList>
            <person name="Bennetzen J.L."/>
            <person name="Chen S."/>
            <person name="Ma X."/>
            <person name="Wang X."/>
            <person name="Yssel A.E.J."/>
            <person name="Chaluvadi S.R."/>
            <person name="Johnson M."/>
            <person name="Gangashetty P."/>
            <person name="Hamidou F."/>
            <person name="Sanogo M.D."/>
            <person name="Zwaenepoel A."/>
            <person name="Wallace J."/>
            <person name="Van De Peer Y."/>
            <person name="Van Deynze A."/>
        </authorList>
    </citation>
    <scope>NUCLEOTIDE SEQUENCE</scope>
    <source>
        <tissue evidence="2">Leaves</tissue>
    </source>
</reference>